<evidence type="ECO:0000256" key="5">
    <source>
        <dbReference type="ARBA" id="ARBA00022827"/>
    </source>
</evidence>
<gene>
    <name evidence="9" type="ORF">DFQ50_103346</name>
</gene>
<keyword evidence="6" id="KW-0560">Oxidoreductase</keyword>
<evidence type="ECO:0000256" key="1">
    <source>
        <dbReference type="ARBA" id="ARBA00001974"/>
    </source>
</evidence>
<comment type="similarity">
    <text evidence="3">Belongs to the UbiH/COQ6 family.</text>
</comment>
<dbReference type="PANTHER" id="PTHR43876:SF8">
    <property type="entry name" value="2-OCTAPRENYL-6-METHOXYPHENOL HYDROXYLASE"/>
    <property type="match status" value="1"/>
</dbReference>
<dbReference type="PROSITE" id="PS01304">
    <property type="entry name" value="UBIH"/>
    <property type="match status" value="1"/>
</dbReference>
<comment type="caution">
    <text evidence="9">The sequence shown here is derived from an EMBL/GenBank/DDBJ whole genome shotgun (WGS) entry which is preliminary data.</text>
</comment>
<dbReference type="NCBIfam" id="TIGR01984">
    <property type="entry name" value="UbiH"/>
    <property type="match status" value="1"/>
</dbReference>
<evidence type="ECO:0000313" key="9">
    <source>
        <dbReference type="EMBL" id="RBP12729.1"/>
    </source>
</evidence>
<dbReference type="Pfam" id="PF01494">
    <property type="entry name" value="FAD_binding_3"/>
    <property type="match status" value="1"/>
</dbReference>
<dbReference type="InterPro" id="IPR018168">
    <property type="entry name" value="Ubi_Hdrlase_CS"/>
</dbReference>
<evidence type="ECO:0000256" key="2">
    <source>
        <dbReference type="ARBA" id="ARBA00004749"/>
    </source>
</evidence>
<evidence type="ECO:0000313" key="10">
    <source>
        <dbReference type="Proteomes" id="UP000253201"/>
    </source>
</evidence>
<dbReference type="InterPro" id="IPR036188">
    <property type="entry name" value="FAD/NAD-bd_sf"/>
</dbReference>
<protein>
    <submittedName>
        <fullName evidence="9">2-octaprenyl-6-methoxyphenol hydroxylase</fullName>
    </submittedName>
</protein>
<keyword evidence="4" id="KW-0285">Flavoprotein</keyword>
<proteinExistence type="inferred from homology"/>
<dbReference type="InterPro" id="IPR002938">
    <property type="entry name" value="FAD-bd"/>
</dbReference>
<dbReference type="Proteomes" id="UP000253201">
    <property type="component" value="Unassembled WGS sequence"/>
</dbReference>
<comment type="pathway">
    <text evidence="2">Cofactor biosynthesis; ubiquinone biosynthesis.</text>
</comment>
<evidence type="ECO:0000256" key="6">
    <source>
        <dbReference type="ARBA" id="ARBA00023002"/>
    </source>
</evidence>
<reference evidence="9 10" key="1">
    <citation type="submission" date="2018-06" db="EMBL/GenBank/DDBJ databases">
        <title>Genomic Encyclopedia of Type Strains, Phase IV (KMG-IV): sequencing the most valuable type-strain genomes for metagenomic binning, comparative biology and taxonomic classification.</title>
        <authorList>
            <person name="Goeker M."/>
        </authorList>
    </citation>
    <scope>NUCLEOTIDE SEQUENCE [LARGE SCALE GENOMIC DNA]</scope>
    <source>
        <strain evidence="9 10">DSM 27453</strain>
    </source>
</reference>
<feature type="domain" description="FAD-binding" evidence="8">
    <location>
        <begin position="4"/>
        <end position="337"/>
    </location>
</feature>
<dbReference type="EMBL" id="QNRL01000003">
    <property type="protein sequence ID" value="RBP12729.1"/>
    <property type="molecule type" value="Genomic_DNA"/>
</dbReference>
<dbReference type="InterPro" id="IPR010971">
    <property type="entry name" value="UbiH/COQ6"/>
</dbReference>
<dbReference type="NCBIfam" id="NF004356">
    <property type="entry name" value="PRK05732.1"/>
    <property type="match status" value="1"/>
</dbReference>
<dbReference type="PANTHER" id="PTHR43876">
    <property type="entry name" value="UBIQUINONE BIOSYNTHESIS MONOOXYGENASE COQ6, MITOCHONDRIAL"/>
    <property type="match status" value="1"/>
</dbReference>
<evidence type="ECO:0000256" key="7">
    <source>
        <dbReference type="ARBA" id="ARBA00023033"/>
    </source>
</evidence>
<evidence type="ECO:0000256" key="4">
    <source>
        <dbReference type="ARBA" id="ARBA00022630"/>
    </source>
</evidence>
<dbReference type="SUPFAM" id="SSF51905">
    <property type="entry name" value="FAD/NAD(P)-binding domain"/>
    <property type="match status" value="1"/>
</dbReference>
<keyword evidence="10" id="KW-1185">Reference proteome</keyword>
<organism evidence="9 10">
    <name type="scientific">Pseudocitrobacter faecalis</name>
    <dbReference type="NCBI Taxonomy" id="1398493"/>
    <lineage>
        <taxon>Bacteria</taxon>
        <taxon>Pseudomonadati</taxon>
        <taxon>Pseudomonadota</taxon>
        <taxon>Gammaproteobacteria</taxon>
        <taxon>Enterobacterales</taxon>
        <taxon>Enterobacteriaceae</taxon>
        <taxon>Pseudocitrobacter</taxon>
    </lineage>
</organism>
<sequence length="392" mass="41846">MSLIIVGGGMTGATLALAVSQMTGGRLPVHLIEAAEVDSLQHPGFDARAIALAAGTCQQLAKVGIWQAIASCATAINTVHVSDRGHAGFVTLEAEDYRLPALGNVVELHDVGQRLFALLRKAPGVTLHCPARVASVNRTQDAVSVTLGSGETISGQMLVAADGSRSALGEQCGISWQQEPYQQLAVIANVTTAVPHQGRAYERFTANGPLAMLPMSQGRCSLVWCHALENRDEVMGWSDERFCNELQQAFGWRLGRITQAGARHAYPLSLTTATRAVSHRLALVGNAAQTLHPIAGQGFNLGLRDVMSLAELLAQAFDAGQDIGSYGLLCRYQRQRADDKAATIGVTDGLVHLFANRWAPLVVGRNVGLMAMELFTPARDVLAQRTLGWVAR</sequence>
<keyword evidence="7" id="KW-0503">Monooxygenase</keyword>
<dbReference type="InterPro" id="IPR011295">
    <property type="entry name" value="UbiH"/>
</dbReference>
<comment type="cofactor">
    <cofactor evidence="1">
        <name>FAD</name>
        <dbReference type="ChEBI" id="CHEBI:57692"/>
    </cofactor>
</comment>
<dbReference type="PRINTS" id="PR00420">
    <property type="entry name" value="RNGMNOXGNASE"/>
</dbReference>
<dbReference type="NCBIfam" id="TIGR01988">
    <property type="entry name" value="Ubi-OHases"/>
    <property type="match status" value="1"/>
</dbReference>
<evidence type="ECO:0000256" key="3">
    <source>
        <dbReference type="ARBA" id="ARBA00005349"/>
    </source>
</evidence>
<keyword evidence="5" id="KW-0274">FAD</keyword>
<evidence type="ECO:0000259" key="8">
    <source>
        <dbReference type="Pfam" id="PF01494"/>
    </source>
</evidence>
<name>A0ABX9G374_9ENTR</name>
<dbReference type="Gene3D" id="3.50.50.60">
    <property type="entry name" value="FAD/NAD(P)-binding domain"/>
    <property type="match status" value="2"/>
</dbReference>
<dbReference type="InterPro" id="IPR051205">
    <property type="entry name" value="UbiH/COQ6_monooxygenase"/>
</dbReference>
<dbReference type="RefSeq" id="WP_113857764.1">
    <property type="nucleotide sequence ID" value="NZ_QNRL01000003.1"/>
</dbReference>
<accession>A0ABX9G374</accession>